<keyword evidence="2" id="KW-1003">Cell membrane</keyword>
<evidence type="ECO:0000256" key="4">
    <source>
        <dbReference type="ARBA" id="ARBA00022989"/>
    </source>
</evidence>
<dbReference type="GO" id="GO:0005886">
    <property type="term" value="C:plasma membrane"/>
    <property type="evidence" value="ECO:0007669"/>
    <property type="project" value="UniProtKB-ARBA"/>
</dbReference>
<feature type="transmembrane region" description="Helical" evidence="6">
    <location>
        <begin position="51"/>
        <end position="71"/>
    </location>
</feature>
<dbReference type="EMBL" id="JACQAY010000196">
    <property type="protein sequence ID" value="MBI3539829.1"/>
    <property type="molecule type" value="Genomic_DNA"/>
</dbReference>
<organism evidence="7 8">
    <name type="scientific">Eiseniibacteriota bacterium</name>
    <dbReference type="NCBI Taxonomy" id="2212470"/>
    <lineage>
        <taxon>Bacteria</taxon>
        <taxon>Candidatus Eiseniibacteriota</taxon>
    </lineage>
</organism>
<proteinExistence type="predicted"/>
<comment type="subcellular location">
    <subcellularLocation>
        <location evidence="1">Membrane</location>
        <topology evidence="1">Multi-pass membrane protein</topology>
    </subcellularLocation>
</comment>
<evidence type="ECO:0000313" key="7">
    <source>
        <dbReference type="EMBL" id="MBI3539829.1"/>
    </source>
</evidence>
<gene>
    <name evidence="7" type="ORF">HY076_06110</name>
</gene>
<evidence type="ECO:0000256" key="3">
    <source>
        <dbReference type="ARBA" id="ARBA00022692"/>
    </source>
</evidence>
<dbReference type="Pfam" id="PF02361">
    <property type="entry name" value="CbiQ"/>
    <property type="match status" value="1"/>
</dbReference>
<feature type="transmembrane region" description="Helical" evidence="6">
    <location>
        <begin position="12"/>
        <end position="39"/>
    </location>
</feature>
<keyword evidence="3 6" id="KW-0812">Transmembrane</keyword>
<dbReference type="PANTHER" id="PTHR34857">
    <property type="entry name" value="SLL0384 PROTEIN"/>
    <property type="match status" value="1"/>
</dbReference>
<dbReference type="InterPro" id="IPR003339">
    <property type="entry name" value="ABC/ECF_trnsptr_transmembrane"/>
</dbReference>
<keyword evidence="5 6" id="KW-0472">Membrane</keyword>
<protein>
    <submittedName>
        <fullName evidence="7">Energy-coupling factor transporter transmembrane protein EcfT</fullName>
    </submittedName>
</protein>
<dbReference type="Proteomes" id="UP000807850">
    <property type="component" value="Unassembled WGS sequence"/>
</dbReference>
<dbReference type="AlphaFoldDB" id="A0A9D6QPD5"/>
<comment type="caution">
    <text evidence="7">The sequence shown here is derived from an EMBL/GenBank/DDBJ whole genome shotgun (WGS) entry which is preliminary data.</text>
</comment>
<accession>A0A9D6QPD5</accession>
<evidence type="ECO:0000256" key="1">
    <source>
        <dbReference type="ARBA" id="ARBA00004141"/>
    </source>
</evidence>
<reference evidence="7" key="1">
    <citation type="submission" date="2020-07" db="EMBL/GenBank/DDBJ databases">
        <title>Huge and variable diversity of episymbiotic CPR bacteria and DPANN archaea in groundwater ecosystems.</title>
        <authorList>
            <person name="He C.Y."/>
            <person name="Keren R."/>
            <person name="Whittaker M."/>
            <person name="Farag I.F."/>
            <person name="Doudna J."/>
            <person name="Cate J.H.D."/>
            <person name="Banfield J.F."/>
        </authorList>
    </citation>
    <scope>NUCLEOTIDE SEQUENCE</scope>
    <source>
        <strain evidence="7">NC_groundwater_928_Pr1_S-0.2um_72_17</strain>
    </source>
</reference>
<sequence length="246" mass="25979">MRVRPSHLGPLLVGALLGAMIAGRIETAAACLAIALVAAAVAGARAPGPRWFAMLAVGIALAWALNIYLTPGRPLPAPWPRLLGRSPTREGLAHGLLLTLRMAGALAALQGLRSAWPGEVAADVAARALAPLQRLRVPILETRAMIGLSLRFMPLLESEARRIARVQDLRAGRAPRGLAERLRRRRAAIVPALVGALERAERVAMALEARHHGLRPIAPPADAARTPRAWAVAGAGTALVSALWRS</sequence>
<dbReference type="CDD" id="cd16914">
    <property type="entry name" value="EcfT"/>
    <property type="match status" value="1"/>
</dbReference>
<evidence type="ECO:0000256" key="2">
    <source>
        <dbReference type="ARBA" id="ARBA00022475"/>
    </source>
</evidence>
<keyword evidence="4 6" id="KW-1133">Transmembrane helix</keyword>
<name>A0A9D6QPD5_UNCEI</name>
<dbReference type="PANTHER" id="PTHR34857:SF2">
    <property type="entry name" value="SLL0384 PROTEIN"/>
    <property type="match status" value="1"/>
</dbReference>
<evidence type="ECO:0000256" key="5">
    <source>
        <dbReference type="ARBA" id="ARBA00023136"/>
    </source>
</evidence>
<evidence type="ECO:0000313" key="8">
    <source>
        <dbReference type="Proteomes" id="UP000807850"/>
    </source>
</evidence>
<dbReference type="InterPro" id="IPR051611">
    <property type="entry name" value="ECF_transporter_component"/>
</dbReference>
<evidence type="ECO:0000256" key="6">
    <source>
        <dbReference type="SAM" id="Phobius"/>
    </source>
</evidence>